<accession>A0A370DAK0</accession>
<dbReference type="SUPFAM" id="SSF109604">
    <property type="entry name" value="HD-domain/PDEase-like"/>
    <property type="match status" value="1"/>
</dbReference>
<dbReference type="PROSITE" id="PS51833">
    <property type="entry name" value="HDOD"/>
    <property type="match status" value="1"/>
</dbReference>
<keyword evidence="3" id="KW-1185">Reference proteome</keyword>
<evidence type="ECO:0000313" key="3">
    <source>
        <dbReference type="Proteomes" id="UP000254266"/>
    </source>
</evidence>
<evidence type="ECO:0000313" key="2">
    <source>
        <dbReference type="EMBL" id="RDH81610.1"/>
    </source>
</evidence>
<sequence length="287" mass="31905">MVMIMKNDIKSAVSELIHKEMELSSLPDIYIRASEVLDDKNSTNEQIAAVVQIDPVISARLLKVVNSSFFGFEHNIASVSQAAAILGRATLRNMILGAVISGVISRISIDVFPMDDYWNHSVRTAVLTKLLANQLKGLDAEALFIAGLIHNIGKLVIAHELPNESMSIQRHIINDQLETHIAEIQLLGFDHCEVGAALIAYWGLPDIFINTTRYHNYPSDTVDYKIETLVISIACTISHLSSSAQEIDLDTLIDEHEHWLTSGLTKEQIIDTVENLEEHFKLAISIL</sequence>
<organism evidence="2 3">
    <name type="scientific">endosymbiont of Galathealinum brachiosum</name>
    <dbReference type="NCBI Taxonomy" id="2200906"/>
    <lineage>
        <taxon>Bacteria</taxon>
        <taxon>Pseudomonadati</taxon>
        <taxon>Pseudomonadota</taxon>
        <taxon>Gammaproteobacteria</taxon>
        <taxon>sulfur-oxidizing symbionts</taxon>
    </lineage>
</organism>
<dbReference type="EMBL" id="QFXC01000013">
    <property type="protein sequence ID" value="RDH81610.1"/>
    <property type="molecule type" value="Genomic_DNA"/>
</dbReference>
<name>A0A370DAK0_9GAMM</name>
<dbReference type="CDD" id="cd00077">
    <property type="entry name" value="HDc"/>
    <property type="match status" value="1"/>
</dbReference>
<dbReference type="InterPro" id="IPR052340">
    <property type="entry name" value="RNase_Y/CdgJ"/>
</dbReference>
<dbReference type="AlphaFoldDB" id="A0A370DAK0"/>
<reference evidence="2 3" key="1">
    <citation type="journal article" date="2018" name="ISME J.">
        <title>Endosymbiont genomes yield clues of tubeworm success.</title>
        <authorList>
            <person name="Li Y."/>
            <person name="Liles M.R."/>
            <person name="Halanych K.M."/>
        </authorList>
    </citation>
    <scope>NUCLEOTIDE SEQUENCE [LARGE SCALE GENOMIC DNA]</scope>
    <source>
        <strain evidence="2">A1464</strain>
    </source>
</reference>
<dbReference type="Proteomes" id="UP000254266">
    <property type="component" value="Unassembled WGS sequence"/>
</dbReference>
<protein>
    <recommendedName>
        <fullName evidence="1">HDOD domain-containing protein</fullName>
    </recommendedName>
</protein>
<feature type="domain" description="HDOD" evidence="1">
    <location>
        <begin position="23"/>
        <end position="218"/>
    </location>
</feature>
<gene>
    <name evidence="2" type="ORF">DIZ80_16190</name>
</gene>
<dbReference type="PANTHER" id="PTHR33525">
    <property type="match status" value="1"/>
</dbReference>
<dbReference type="Pfam" id="PF08668">
    <property type="entry name" value="HDOD"/>
    <property type="match status" value="1"/>
</dbReference>
<dbReference type="InterPro" id="IPR013976">
    <property type="entry name" value="HDOD"/>
</dbReference>
<dbReference type="InterPro" id="IPR003607">
    <property type="entry name" value="HD/PDEase_dom"/>
</dbReference>
<comment type="caution">
    <text evidence="2">The sequence shown here is derived from an EMBL/GenBank/DDBJ whole genome shotgun (WGS) entry which is preliminary data.</text>
</comment>
<evidence type="ECO:0000259" key="1">
    <source>
        <dbReference type="PROSITE" id="PS51833"/>
    </source>
</evidence>
<dbReference type="PANTHER" id="PTHR33525:SF3">
    <property type="entry name" value="RIBONUCLEASE Y"/>
    <property type="match status" value="1"/>
</dbReference>
<proteinExistence type="predicted"/>
<dbReference type="Gene3D" id="1.10.3210.10">
    <property type="entry name" value="Hypothetical protein af1432"/>
    <property type="match status" value="1"/>
</dbReference>